<keyword evidence="9" id="KW-1185">Reference proteome</keyword>
<feature type="region of interest" description="Disordered" evidence="6">
    <location>
        <begin position="109"/>
        <end position="303"/>
    </location>
</feature>
<evidence type="ECO:0000313" key="9">
    <source>
        <dbReference type="Proteomes" id="UP000553632"/>
    </source>
</evidence>
<evidence type="ECO:0000256" key="1">
    <source>
        <dbReference type="ARBA" id="ARBA00004240"/>
    </source>
</evidence>
<dbReference type="OMA" id="NQPPPIM"/>
<evidence type="ECO:0000259" key="7">
    <source>
        <dbReference type="Pfam" id="PF12931"/>
    </source>
</evidence>
<keyword evidence="4" id="KW-0256">Endoplasmic reticulum</keyword>
<feature type="compositionally biased region" description="Polar residues" evidence="6">
    <location>
        <begin position="1099"/>
        <end position="1108"/>
    </location>
</feature>
<accession>A0A7J6TB23</accession>
<feature type="region of interest" description="Disordered" evidence="6">
    <location>
        <begin position="1240"/>
        <end position="1307"/>
    </location>
</feature>
<feature type="compositionally biased region" description="Basic and acidic residues" evidence="6">
    <location>
        <begin position="70"/>
        <end position="88"/>
    </location>
</feature>
<dbReference type="Proteomes" id="UP000553632">
    <property type="component" value="Unassembled WGS sequence"/>
</dbReference>
<protein>
    <submittedName>
        <fullName evidence="8">Protein transport protein Sec16B</fullName>
    </submittedName>
</protein>
<evidence type="ECO:0000256" key="3">
    <source>
        <dbReference type="ARBA" id="ARBA00022448"/>
    </source>
</evidence>
<feature type="compositionally biased region" description="Polar residues" evidence="6">
    <location>
        <begin position="7"/>
        <end position="51"/>
    </location>
</feature>
<feature type="compositionally biased region" description="Low complexity" evidence="6">
    <location>
        <begin position="1684"/>
        <end position="1706"/>
    </location>
</feature>
<evidence type="ECO:0000313" key="8">
    <source>
        <dbReference type="EMBL" id="KAF4741580.1"/>
    </source>
</evidence>
<name>A0A7J6TB23_PEROL</name>
<feature type="region of interest" description="Disordered" evidence="6">
    <location>
        <begin position="1333"/>
        <end position="1390"/>
    </location>
</feature>
<feature type="compositionally biased region" description="Basic and acidic residues" evidence="6">
    <location>
        <begin position="539"/>
        <end position="550"/>
    </location>
</feature>
<evidence type="ECO:0000256" key="4">
    <source>
        <dbReference type="ARBA" id="ARBA00022824"/>
    </source>
</evidence>
<gene>
    <name evidence="8" type="primary">SEC16B_3</name>
    <name evidence="8" type="ORF">FOZ63_019801</name>
</gene>
<feature type="non-terminal residue" evidence="8">
    <location>
        <position position="1706"/>
    </location>
</feature>
<feature type="compositionally biased region" description="Low complexity" evidence="6">
    <location>
        <begin position="1160"/>
        <end position="1173"/>
    </location>
</feature>
<evidence type="ECO:0000256" key="5">
    <source>
        <dbReference type="ARBA" id="ARBA00022892"/>
    </source>
</evidence>
<feature type="region of interest" description="Disordered" evidence="6">
    <location>
        <begin position="1"/>
        <end position="94"/>
    </location>
</feature>
<dbReference type="GO" id="GO:0070971">
    <property type="term" value="C:endoplasmic reticulum exit site"/>
    <property type="evidence" value="ECO:0007669"/>
    <property type="project" value="TreeGrafter"/>
</dbReference>
<comment type="caution">
    <text evidence="8">The sequence shown here is derived from an EMBL/GenBank/DDBJ whole genome shotgun (WGS) entry which is preliminary data.</text>
</comment>
<feature type="compositionally biased region" description="Low complexity" evidence="6">
    <location>
        <begin position="1407"/>
        <end position="1418"/>
    </location>
</feature>
<dbReference type="PANTHER" id="PTHR13402">
    <property type="entry name" value="RGPR-RELATED"/>
    <property type="match status" value="1"/>
</dbReference>
<feature type="compositionally biased region" description="Basic and acidic residues" evidence="6">
    <location>
        <begin position="1336"/>
        <end position="1349"/>
    </location>
</feature>
<feature type="compositionally biased region" description="Pro residues" evidence="6">
    <location>
        <begin position="54"/>
        <end position="63"/>
    </location>
</feature>
<feature type="compositionally biased region" description="Low complexity" evidence="6">
    <location>
        <begin position="1379"/>
        <end position="1390"/>
    </location>
</feature>
<sequence>AVGTAESLFSPTGSSSLPGIFGATTSNGSQTTHSDSNTAEGKSAEQAETGQSPSSPPPPPPPEVGASDKTGSDEKSSLHSEGAERNPSLERPVSTAAESVLVALRSVVDSGGESAKEKGSNNATVEGHSEAADVASADGEPPSGPPRYVSSHRTPKAISANSDPFGAVASRAGERTARAGVTSPRYVNPFPPGIHVDSGDDGSKDGQRGTEDEGKEPTAPPPPSGSRSVHSPQRHVPEPVKASSNPFGSVPRSRTESGSLGSPGVTSPRYVNPFPEAMHKPLGSPRSGVVMPPSFHQEADFPPRQALDAKALFSEDDWTSFIAPGGDRSGQEEVEAAEHSATHWSDGDAATQPDVAATAPSQKPDGQTGRCSVTEASPVAAEGKASAIPTEAEAKMPTSTAPPRVEKAPAATVPPKAEEKAPPAATVPPRAEEKAPPAATVPPRADEKAPPAAAAPPRAEEKAPAAASVPVGSPGVPTAASLFEDSMSPVDFISGSRPPALSFSALLHSQEAHQQPEGPVTTEKEKGRTTPPPVIPEKPQAKEPARRSADDLPVPGVAFGFGGEVFKVSGGRVRSMPFPAEVVEKLRSYPGPFTPSTPKFVVQQYCERMVAGTNGDERILWKLLAALAREDTNPTNWQEKARGALLGGSTISSSADPLVRLCCASAAADDAKLDAFVKSETEDVDWACVLALASTQGPDSFRHFMALYGERGIATTHRDSRESPARVVLQLVVETFTGEGTMDEMGAESLELWAVAAVLFLRMAAVDLAVVGLRRLADSLMHAGRVPAAHVCYILGKMISGAKQLFDPVDDPNALMCMLLVDHRDISQLSRILQPRALHASEVLEYVGPAAVEPSLVPFKFVYAQRLAECGLLDQASAYCKEIYQYMGDQPAGRYSKHLRNLVGDFGRRLTLHRRYVPEAELCTSDYKLDESDHKRGLWGGLKSLAAGSRQTTPESTWAKPQPAPPSAPQVAPVQHHQRPAATVPPPVQVPSTAEPPAMVTQQQPPTAPMPVGAMQGPRMDAEANPFAHPQPAAAPPHQQRHTAPRGQWPDGAHVAATGVARPHPPEGALPGSGSLVSPVASHATPSGFHAESMATAPPSGQSMQVGPSSPPPPHRQGSIASPHPLQGVSSPSSGGAHRLPSAAFSNAGMASPPPPVPGQQPGFFDGQQQQQQYGYADSMPPAGGRPPLIPPNQQWGSRPRVQTPERASNGQNHPDALESAGKYLGGLLGGLKSAVAGISESLSGSSQPEGDPYALGEENTFYYDEVRKEWRQRGQPEGQVSPVAAAPPAPAAPLAPPPTGFAPTQRKQYTQGNYVDMDLFRKINDILDAADAEDAERKSAATSEDLRNPHGGRSTVDVSQNGEALGTPSRVGGEAKPGSGSRWAAGGSSWVKGLSDRANAALQNISTPPRAPSAAATGEEHVSLGAYPQPAQPEPSAVVPDDLFGSAGDGHDNDDLLVWESEAATSTWRPKEQHQAEVASLPAAPTPSDVFGEVAADAARVISEEEEEGSDAASGGAKETPVSPRSPEDAITAREIVPVPAATTHPLAPGKAQNAGGQQLGDADDRSGAEVVEDTQGPDVGTAVGAERASEADAPTALGADTARLLPEDEQPDRSVSGRPDEEESPRSPPPPPAIPDTTDESPSLSTTPRQSEASMRERHESDGSSSPAESSPQRDDTDHSPVGSGSVVVEGSGSSGESGSSRVV</sequence>
<feature type="compositionally biased region" description="Low complexity" evidence="6">
    <location>
        <begin position="464"/>
        <end position="480"/>
    </location>
</feature>
<dbReference type="GO" id="GO:0016192">
    <property type="term" value="P:vesicle-mediated transport"/>
    <property type="evidence" value="ECO:0007669"/>
    <property type="project" value="UniProtKB-KW"/>
</dbReference>
<evidence type="ECO:0000256" key="6">
    <source>
        <dbReference type="SAM" id="MobiDB-lite"/>
    </source>
</evidence>
<dbReference type="EMBL" id="JABANO010012572">
    <property type="protein sequence ID" value="KAF4741580.1"/>
    <property type="molecule type" value="Genomic_DNA"/>
</dbReference>
<feature type="compositionally biased region" description="Basic and acidic residues" evidence="6">
    <location>
        <begin position="1265"/>
        <end position="1275"/>
    </location>
</feature>
<dbReference type="GO" id="GO:0070973">
    <property type="term" value="P:protein localization to endoplasmic reticulum exit site"/>
    <property type="evidence" value="ECO:0007669"/>
    <property type="project" value="TreeGrafter"/>
</dbReference>
<feature type="region of interest" description="Disordered" evidence="6">
    <location>
        <begin position="947"/>
        <end position="1224"/>
    </location>
</feature>
<feature type="domain" description="Sec16 Sec23-binding" evidence="7">
    <location>
        <begin position="683"/>
        <end position="911"/>
    </location>
</feature>
<organism evidence="8 9">
    <name type="scientific">Perkinsus olseni</name>
    <name type="common">Perkinsus atlanticus</name>
    <dbReference type="NCBI Taxonomy" id="32597"/>
    <lineage>
        <taxon>Eukaryota</taxon>
        <taxon>Sar</taxon>
        <taxon>Alveolata</taxon>
        <taxon>Perkinsozoa</taxon>
        <taxon>Perkinsea</taxon>
        <taxon>Perkinsida</taxon>
        <taxon>Perkinsidae</taxon>
        <taxon>Perkinsus</taxon>
    </lineage>
</organism>
<feature type="compositionally biased region" description="Polar residues" evidence="6">
    <location>
        <begin position="359"/>
        <end position="375"/>
    </location>
</feature>
<dbReference type="InterPro" id="IPR024298">
    <property type="entry name" value="Sec16_Sec23-bd"/>
</dbReference>
<keyword evidence="5" id="KW-0931">ER-Golgi transport</keyword>
<dbReference type="GO" id="GO:0007030">
    <property type="term" value="P:Golgi organization"/>
    <property type="evidence" value="ECO:0007669"/>
    <property type="project" value="TreeGrafter"/>
</dbReference>
<evidence type="ECO:0000256" key="2">
    <source>
        <dbReference type="ARBA" id="ARBA00005927"/>
    </source>
</evidence>
<feature type="compositionally biased region" description="Polar residues" evidence="6">
    <location>
        <begin position="1643"/>
        <end position="1655"/>
    </location>
</feature>
<comment type="similarity">
    <text evidence="2">Belongs to the SEC16 family.</text>
</comment>
<feature type="compositionally biased region" description="Low complexity" evidence="6">
    <location>
        <begin position="1024"/>
        <end position="1038"/>
    </location>
</feature>
<feature type="region of interest" description="Disordered" evidence="6">
    <location>
        <begin position="318"/>
        <end position="481"/>
    </location>
</feature>
<comment type="subcellular location">
    <subcellularLocation>
        <location evidence="1">Endoplasmic reticulum</location>
    </subcellularLocation>
</comment>
<feature type="non-terminal residue" evidence="8">
    <location>
        <position position="1"/>
    </location>
</feature>
<feature type="compositionally biased region" description="Pro residues" evidence="6">
    <location>
        <begin position="1286"/>
        <end position="1301"/>
    </location>
</feature>
<reference evidence="8 9" key="1">
    <citation type="submission" date="2020-04" db="EMBL/GenBank/DDBJ databases">
        <title>Perkinsus olseni comparative genomics.</title>
        <authorList>
            <person name="Bogema D.R."/>
        </authorList>
    </citation>
    <scope>NUCLEOTIDE SEQUENCE [LARGE SCALE GENOMIC DNA]</scope>
    <source>
        <strain evidence="8 9">ATCC PRA-207</strain>
    </source>
</reference>
<feature type="region of interest" description="Disordered" evidence="6">
    <location>
        <begin position="1405"/>
        <end position="1706"/>
    </location>
</feature>
<dbReference type="GO" id="GO:0012507">
    <property type="term" value="C:ER to Golgi transport vesicle membrane"/>
    <property type="evidence" value="ECO:0007669"/>
    <property type="project" value="TreeGrafter"/>
</dbReference>
<dbReference type="PANTHER" id="PTHR13402:SF6">
    <property type="entry name" value="SECRETORY 16, ISOFORM I"/>
    <property type="match status" value="1"/>
</dbReference>
<dbReference type="Pfam" id="PF12931">
    <property type="entry name" value="TPR_Sec16"/>
    <property type="match status" value="1"/>
</dbReference>
<feature type="region of interest" description="Disordered" evidence="6">
    <location>
        <begin position="510"/>
        <end position="551"/>
    </location>
</feature>
<proteinExistence type="inferred from homology"/>
<keyword evidence="3" id="KW-0813">Transport</keyword>
<feature type="compositionally biased region" description="Basic and acidic residues" evidence="6">
    <location>
        <begin position="197"/>
        <end position="216"/>
    </location>
</feature>